<reference evidence="1 2" key="1">
    <citation type="submission" date="2013-11" db="EMBL/GenBank/DDBJ databases">
        <title>The Genome Sequence of Phytophthora parasitica P1976.</title>
        <authorList>
            <consortium name="The Broad Institute Genomics Platform"/>
            <person name="Russ C."/>
            <person name="Tyler B."/>
            <person name="Panabieres F."/>
            <person name="Shan W."/>
            <person name="Tripathy S."/>
            <person name="Grunwald N."/>
            <person name="Machado M."/>
            <person name="Johnson C.S."/>
            <person name="Walker B."/>
            <person name="Young S."/>
            <person name="Zeng Q."/>
            <person name="Gargeya S."/>
            <person name="Fitzgerald M."/>
            <person name="Haas B."/>
            <person name="Abouelleil A."/>
            <person name="Allen A.W."/>
            <person name="Alvarado L."/>
            <person name="Arachchi H.M."/>
            <person name="Berlin A.M."/>
            <person name="Chapman S.B."/>
            <person name="Gainer-Dewar J."/>
            <person name="Goldberg J."/>
            <person name="Griggs A."/>
            <person name="Gujja S."/>
            <person name="Hansen M."/>
            <person name="Howarth C."/>
            <person name="Imamovic A."/>
            <person name="Ireland A."/>
            <person name="Larimer J."/>
            <person name="McCowan C."/>
            <person name="Murphy C."/>
            <person name="Pearson M."/>
            <person name="Poon T.W."/>
            <person name="Priest M."/>
            <person name="Roberts A."/>
            <person name="Saif S."/>
            <person name="Shea T."/>
            <person name="Sisk P."/>
            <person name="Sykes S."/>
            <person name="Wortman J."/>
            <person name="Nusbaum C."/>
            <person name="Birren B."/>
        </authorList>
    </citation>
    <scope>NUCLEOTIDE SEQUENCE [LARGE SCALE GENOMIC DNA]</scope>
    <source>
        <strain evidence="1 2">P1976</strain>
    </source>
</reference>
<protein>
    <submittedName>
        <fullName evidence="1">Uncharacterized protein</fullName>
    </submittedName>
</protein>
<dbReference type="AlphaFoldDB" id="A0A081AQ23"/>
<proteinExistence type="predicted"/>
<accession>A0A081AQ23</accession>
<dbReference type="EMBL" id="ANJA01000928">
    <property type="protein sequence ID" value="ETO80984.1"/>
    <property type="molecule type" value="Genomic_DNA"/>
</dbReference>
<dbReference type="EMBL" id="ANJA01000928">
    <property type="protein sequence ID" value="ETO80983.1"/>
    <property type="molecule type" value="Genomic_DNA"/>
</dbReference>
<name>A0A081AQ23_PHYNI</name>
<gene>
    <name evidence="1" type="ORF">F444_04617</name>
</gene>
<organism evidence="1 2">
    <name type="scientific">Phytophthora nicotianae P1976</name>
    <dbReference type="NCBI Taxonomy" id="1317066"/>
    <lineage>
        <taxon>Eukaryota</taxon>
        <taxon>Sar</taxon>
        <taxon>Stramenopiles</taxon>
        <taxon>Oomycota</taxon>
        <taxon>Peronosporomycetes</taxon>
        <taxon>Peronosporales</taxon>
        <taxon>Peronosporaceae</taxon>
        <taxon>Phytophthora</taxon>
    </lineage>
</organism>
<dbReference type="Proteomes" id="UP000028582">
    <property type="component" value="Unassembled WGS sequence"/>
</dbReference>
<sequence>MAQGMWEILSQPERVAIMSPTDANACFHVVQRVNDNAVLYYYTLEREDVDVRVRAFILAMRVNVGSDYLLLFRTLDPKKYFLGNEDCTGATRRGRKKIEPHKENVMLDAFVWNMYEGHGDDSCMNTYGGELKSTAISASRWWHIEILRAAQIVESQVTGSLGLLQA</sequence>
<comment type="caution">
    <text evidence="1">The sequence shown here is derived from an EMBL/GenBank/DDBJ whole genome shotgun (WGS) entry which is preliminary data.</text>
</comment>
<dbReference type="OrthoDB" id="138890at2759"/>
<evidence type="ECO:0000313" key="2">
    <source>
        <dbReference type="Proteomes" id="UP000028582"/>
    </source>
</evidence>
<evidence type="ECO:0000313" key="1">
    <source>
        <dbReference type="EMBL" id="ETO80984.1"/>
    </source>
</evidence>